<dbReference type="PANTHER" id="PTHR42953:SF3">
    <property type="entry name" value="HIGH-AFFINITY ZINC UPTAKE SYSTEM PROTEIN ZNUA"/>
    <property type="match status" value="1"/>
</dbReference>
<evidence type="ECO:0000256" key="3">
    <source>
        <dbReference type="ARBA" id="ARBA00022729"/>
    </source>
</evidence>
<dbReference type="InterPro" id="IPR006129">
    <property type="entry name" value="AdhesinB"/>
</dbReference>
<dbReference type="SUPFAM" id="SSF53807">
    <property type="entry name" value="Helical backbone' metal receptor"/>
    <property type="match status" value="1"/>
</dbReference>
<evidence type="ECO:0000256" key="1">
    <source>
        <dbReference type="ARBA" id="ARBA00011028"/>
    </source>
</evidence>
<keyword evidence="3 4" id="KW-0732">Signal</keyword>
<dbReference type="Proteomes" id="UP000717835">
    <property type="component" value="Unassembled WGS sequence"/>
</dbReference>
<evidence type="ECO:0000256" key="2">
    <source>
        <dbReference type="ARBA" id="ARBA00022448"/>
    </source>
</evidence>
<feature type="signal peptide" evidence="4">
    <location>
        <begin position="1"/>
        <end position="20"/>
    </location>
</feature>
<reference evidence="5" key="1">
    <citation type="journal article" date="2021" name="PeerJ">
        <title>Extensive microbial diversity within the chicken gut microbiome revealed by metagenomics and culture.</title>
        <authorList>
            <person name="Gilroy R."/>
            <person name="Ravi A."/>
            <person name="Getino M."/>
            <person name="Pursley I."/>
            <person name="Horton D.L."/>
            <person name="Alikhan N.F."/>
            <person name="Baker D."/>
            <person name="Gharbi K."/>
            <person name="Hall N."/>
            <person name="Watson M."/>
            <person name="Adriaenssens E.M."/>
            <person name="Foster-Nyarko E."/>
            <person name="Jarju S."/>
            <person name="Secka A."/>
            <person name="Antonio M."/>
            <person name="Oren A."/>
            <person name="Chaudhuri R.R."/>
            <person name="La Ragione R."/>
            <person name="Hildebrand F."/>
            <person name="Pallen M.J."/>
        </authorList>
    </citation>
    <scope>NUCLEOTIDE SEQUENCE</scope>
    <source>
        <strain evidence="5">CHK55-1828</strain>
    </source>
</reference>
<dbReference type="PANTHER" id="PTHR42953">
    <property type="entry name" value="HIGH-AFFINITY ZINC UPTAKE SYSTEM PROTEIN ZNUA-RELATED"/>
    <property type="match status" value="1"/>
</dbReference>
<dbReference type="RefSeq" id="WP_072546463.1">
    <property type="nucleotide sequence ID" value="NZ_DYVX01000044.1"/>
</dbReference>
<comment type="caution">
    <text evidence="5">The sequence shown here is derived from an EMBL/GenBank/DDBJ whole genome shotgun (WGS) entry which is preliminary data.</text>
</comment>
<accession>A0A921LDN5</accession>
<protein>
    <submittedName>
        <fullName evidence="5">Zinc ABC transporter substrate-binding protein</fullName>
    </submittedName>
</protein>
<organism evidence="5 6">
    <name type="scientific">Mediterranea massiliensis</name>
    <dbReference type="NCBI Taxonomy" id="1841865"/>
    <lineage>
        <taxon>Bacteria</taxon>
        <taxon>Pseudomonadati</taxon>
        <taxon>Bacteroidota</taxon>
        <taxon>Bacteroidia</taxon>
        <taxon>Bacteroidales</taxon>
        <taxon>Bacteroidaceae</taxon>
        <taxon>Mediterranea</taxon>
    </lineage>
</organism>
<dbReference type="GO" id="GO:0030001">
    <property type="term" value="P:metal ion transport"/>
    <property type="evidence" value="ECO:0007669"/>
    <property type="project" value="InterPro"/>
</dbReference>
<sequence>MKKIYAIGLLVLLLAACKPAGQKTKADDGDTKPVITVTIEPLRYFTEAIAGDRFDVVSMVPKGSSPETYDPTPAQLMSLSKSTAYLRIGYIGFEQTWMDKLTDNAPHLQVFDTSRGIDLILQDGLPEELHEDEPYHIHQGPEPHVWNSPANARIIAANILKALSALDSHHRDDYLARYDSLCTVIDRTDSLCRQMLSQPGADHAFMIYHPALSYFARDYGLLQLSIEAEGKEPSPAHLKELINACKQEDIHVIFVQPEFDRRNADLIARQTGTRVVDINPLAYDWEAEMLKTARELATDN</sequence>
<dbReference type="InterPro" id="IPR050492">
    <property type="entry name" value="Bact_metal-bind_prot9"/>
</dbReference>
<dbReference type="EMBL" id="DYVX01000044">
    <property type="protein sequence ID" value="HJF91797.1"/>
    <property type="molecule type" value="Genomic_DNA"/>
</dbReference>
<dbReference type="Pfam" id="PF01297">
    <property type="entry name" value="ZnuA"/>
    <property type="match status" value="1"/>
</dbReference>
<keyword evidence="2" id="KW-0813">Transport</keyword>
<dbReference type="PRINTS" id="PR00691">
    <property type="entry name" value="ADHESINB"/>
</dbReference>
<evidence type="ECO:0000256" key="4">
    <source>
        <dbReference type="SAM" id="SignalP"/>
    </source>
</evidence>
<dbReference type="GO" id="GO:0046872">
    <property type="term" value="F:metal ion binding"/>
    <property type="evidence" value="ECO:0007669"/>
    <property type="project" value="InterPro"/>
</dbReference>
<name>A0A921LDN5_9BACT</name>
<feature type="chain" id="PRO_5038078678" evidence="4">
    <location>
        <begin position="21"/>
        <end position="300"/>
    </location>
</feature>
<dbReference type="InterPro" id="IPR006127">
    <property type="entry name" value="ZnuA-like"/>
</dbReference>
<comment type="similarity">
    <text evidence="1">Belongs to the bacterial solute-binding protein 9 family.</text>
</comment>
<dbReference type="Gene3D" id="3.40.50.1980">
    <property type="entry name" value="Nitrogenase molybdenum iron protein domain"/>
    <property type="match status" value="2"/>
</dbReference>
<evidence type="ECO:0000313" key="6">
    <source>
        <dbReference type="Proteomes" id="UP000717835"/>
    </source>
</evidence>
<reference evidence="5" key="2">
    <citation type="submission" date="2021-09" db="EMBL/GenBank/DDBJ databases">
        <authorList>
            <person name="Gilroy R."/>
        </authorList>
    </citation>
    <scope>NUCLEOTIDE SEQUENCE</scope>
    <source>
        <strain evidence="5">CHK55-1828</strain>
    </source>
</reference>
<dbReference type="GO" id="GO:0007155">
    <property type="term" value="P:cell adhesion"/>
    <property type="evidence" value="ECO:0007669"/>
    <property type="project" value="InterPro"/>
</dbReference>
<dbReference type="PROSITE" id="PS51257">
    <property type="entry name" value="PROKAR_LIPOPROTEIN"/>
    <property type="match status" value="1"/>
</dbReference>
<dbReference type="OrthoDB" id="9810636at2"/>
<proteinExistence type="inferred from homology"/>
<evidence type="ECO:0000313" key="5">
    <source>
        <dbReference type="EMBL" id="HJF91797.1"/>
    </source>
</evidence>
<dbReference type="AlphaFoldDB" id="A0A921LDN5"/>
<gene>
    <name evidence="5" type="ORF">K8W02_05350</name>
</gene>